<gene>
    <name evidence="2" type="ORF">SDC9_44283</name>
</gene>
<organism evidence="2">
    <name type="scientific">bioreactor metagenome</name>
    <dbReference type="NCBI Taxonomy" id="1076179"/>
    <lineage>
        <taxon>unclassified sequences</taxon>
        <taxon>metagenomes</taxon>
        <taxon>ecological metagenomes</taxon>
    </lineage>
</organism>
<dbReference type="InterPro" id="IPR052538">
    <property type="entry name" value="Flavonoid_dioxygenase-like"/>
</dbReference>
<feature type="domain" description="Cupin type-2" evidence="1">
    <location>
        <begin position="76"/>
        <end position="151"/>
    </location>
</feature>
<dbReference type="PANTHER" id="PTHR43346:SF1">
    <property type="entry name" value="QUERCETIN 2,3-DIOXYGENASE-RELATED"/>
    <property type="match status" value="1"/>
</dbReference>
<dbReference type="PROSITE" id="PS51257">
    <property type="entry name" value="PROKAR_LIPOPROTEIN"/>
    <property type="match status" value="1"/>
</dbReference>
<dbReference type="PANTHER" id="PTHR43346">
    <property type="entry name" value="LIGAND BINDING DOMAIN PROTEIN, PUTATIVE (AFU_ORTHOLOGUE AFUA_6G14370)-RELATED"/>
    <property type="match status" value="1"/>
</dbReference>
<dbReference type="InterPro" id="IPR013096">
    <property type="entry name" value="Cupin_2"/>
</dbReference>
<name>A0A644W2Y6_9ZZZZ</name>
<dbReference type="CDD" id="cd02223">
    <property type="entry name" value="cupin_Bh2720-like"/>
    <property type="match status" value="1"/>
</dbReference>
<protein>
    <recommendedName>
        <fullName evidence="1">Cupin type-2 domain-containing protein</fullName>
    </recommendedName>
</protein>
<dbReference type="Gene3D" id="2.60.120.10">
    <property type="entry name" value="Jelly Rolls"/>
    <property type="match status" value="1"/>
</dbReference>
<proteinExistence type="predicted"/>
<evidence type="ECO:0000313" key="2">
    <source>
        <dbReference type="EMBL" id="MPL98085.1"/>
    </source>
</evidence>
<dbReference type="InterPro" id="IPR014710">
    <property type="entry name" value="RmlC-like_jellyroll"/>
</dbReference>
<dbReference type="SUPFAM" id="SSF51182">
    <property type="entry name" value="RmlC-like cupins"/>
    <property type="match status" value="1"/>
</dbReference>
<dbReference type="EMBL" id="VSSQ01000589">
    <property type="protein sequence ID" value="MPL98085.1"/>
    <property type="molecule type" value="Genomic_DNA"/>
</dbReference>
<reference evidence="2" key="1">
    <citation type="submission" date="2019-08" db="EMBL/GenBank/DDBJ databases">
        <authorList>
            <person name="Kucharzyk K."/>
            <person name="Murdoch R.W."/>
            <person name="Higgins S."/>
            <person name="Loffler F."/>
        </authorList>
    </citation>
    <scope>NUCLEOTIDE SEQUENCE</scope>
</reference>
<comment type="caution">
    <text evidence="2">The sequence shown here is derived from an EMBL/GenBank/DDBJ whole genome shotgun (WGS) entry which is preliminary data.</text>
</comment>
<dbReference type="InterPro" id="IPR011051">
    <property type="entry name" value="RmlC_Cupin_sf"/>
</dbReference>
<dbReference type="AlphaFoldDB" id="A0A644W2Y6"/>
<accession>A0A644W2Y6</accession>
<dbReference type="Pfam" id="PF07883">
    <property type="entry name" value="Cupin_2"/>
    <property type="match status" value="1"/>
</dbReference>
<sequence>MKKFTLTLAIGMTVVMVSCNNPAKENAEEIVAQNEAVVEFRDYGPEPFVFDIEAYTLKNETFRQSLWTGKNLQLTLMRIMPGEDIGLEQHNELDQFLRIESGKGIVYMGDDKENLSFQADVEDDFSVMIPAGKWHNLVNTGDVPLLLYSIYAPAEHPFGTVHNTKAVAVEAEKDHVH</sequence>
<evidence type="ECO:0000259" key="1">
    <source>
        <dbReference type="Pfam" id="PF07883"/>
    </source>
</evidence>